<evidence type="ECO:0000313" key="3">
    <source>
        <dbReference type="Proteomes" id="UP000324222"/>
    </source>
</evidence>
<keyword evidence="1" id="KW-0812">Transmembrane</keyword>
<reference evidence="2 3" key="1">
    <citation type="submission" date="2019-05" db="EMBL/GenBank/DDBJ databases">
        <title>Another draft genome of Portunus trituberculatus and its Hox gene families provides insights of decapod evolution.</title>
        <authorList>
            <person name="Jeong J.-H."/>
            <person name="Song I."/>
            <person name="Kim S."/>
            <person name="Choi T."/>
            <person name="Kim D."/>
            <person name="Ryu S."/>
            <person name="Kim W."/>
        </authorList>
    </citation>
    <scope>NUCLEOTIDE SEQUENCE [LARGE SCALE GENOMIC DNA]</scope>
    <source>
        <tissue evidence="2">Muscle</tissue>
    </source>
</reference>
<dbReference type="AlphaFoldDB" id="A0A5B7JV21"/>
<dbReference type="Proteomes" id="UP000324222">
    <property type="component" value="Unassembled WGS sequence"/>
</dbReference>
<sequence length="65" mass="7184">MADADHVVVMVVVLVVAVAAAAVRKAKPAIGRRRQVQIYHLISHFVHEHGYVHPLKANQTPHDSE</sequence>
<proteinExistence type="predicted"/>
<keyword evidence="1" id="KW-1133">Transmembrane helix</keyword>
<evidence type="ECO:0000256" key="1">
    <source>
        <dbReference type="SAM" id="Phobius"/>
    </source>
</evidence>
<comment type="caution">
    <text evidence="2">The sequence shown here is derived from an EMBL/GenBank/DDBJ whole genome shotgun (WGS) entry which is preliminary data.</text>
</comment>
<dbReference type="EMBL" id="VSRR010105016">
    <property type="protein sequence ID" value="MPC96204.1"/>
    <property type="molecule type" value="Genomic_DNA"/>
</dbReference>
<keyword evidence="1" id="KW-0472">Membrane</keyword>
<keyword evidence="3" id="KW-1185">Reference proteome</keyword>
<protein>
    <submittedName>
        <fullName evidence="2">Uncharacterized protein</fullName>
    </submittedName>
</protein>
<feature type="transmembrane region" description="Helical" evidence="1">
    <location>
        <begin position="6"/>
        <end position="23"/>
    </location>
</feature>
<name>A0A5B7JV21_PORTR</name>
<evidence type="ECO:0000313" key="2">
    <source>
        <dbReference type="EMBL" id="MPC96204.1"/>
    </source>
</evidence>
<organism evidence="2 3">
    <name type="scientific">Portunus trituberculatus</name>
    <name type="common">Swimming crab</name>
    <name type="synonym">Neptunus trituberculatus</name>
    <dbReference type="NCBI Taxonomy" id="210409"/>
    <lineage>
        <taxon>Eukaryota</taxon>
        <taxon>Metazoa</taxon>
        <taxon>Ecdysozoa</taxon>
        <taxon>Arthropoda</taxon>
        <taxon>Crustacea</taxon>
        <taxon>Multicrustacea</taxon>
        <taxon>Malacostraca</taxon>
        <taxon>Eumalacostraca</taxon>
        <taxon>Eucarida</taxon>
        <taxon>Decapoda</taxon>
        <taxon>Pleocyemata</taxon>
        <taxon>Brachyura</taxon>
        <taxon>Eubrachyura</taxon>
        <taxon>Portunoidea</taxon>
        <taxon>Portunidae</taxon>
        <taxon>Portuninae</taxon>
        <taxon>Portunus</taxon>
    </lineage>
</organism>
<gene>
    <name evidence="2" type="ORF">E2C01_091446</name>
</gene>
<accession>A0A5B7JV21</accession>